<accession>A0ABT2LW22</accession>
<dbReference type="Gene3D" id="3.40.50.880">
    <property type="match status" value="1"/>
</dbReference>
<evidence type="ECO:0000313" key="2">
    <source>
        <dbReference type="EMBL" id="MCT7397484.1"/>
    </source>
</evidence>
<dbReference type="Gene3D" id="3.30.470.20">
    <property type="entry name" value="ATP-grasp fold, B domain"/>
    <property type="match status" value="1"/>
</dbReference>
<dbReference type="Proteomes" id="UP001431199">
    <property type="component" value="Unassembled WGS sequence"/>
</dbReference>
<gene>
    <name evidence="2" type="ORF">N5B56_00090</name>
</gene>
<dbReference type="NCBIfam" id="NF004508">
    <property type="entry name" value="PRK05849.1"/>
    <property type="match status" value="1"/>
</dbReference>
<feature type="domain" description="PEP-utilising enzyme mobile" evidence="1">
    <location>
        <begin position="725"/>
        <end position="794"/>
    </location>
</feature>
<keyword evidence="2" id="KW-0378">Hydrolase</keyword>
<dbReference type="Gene3D" id="3.50.30.10">
    <property type="entry name" value="Phosphohistidine domain"/>
    <property type="match status" value="1"/>
</dbReference>
<evidence type="ECO:0000259" key="1">
    <source>
        <dbReference type="Pfam" id="PF00391"/>
    </source>
</evidence>
<organism evidence="2 3">
    <name type="scientific">Eubacterium album</name>
    <dbReference type="NCBI Taxonomy" id="2978477"/>
    <lineage>
        <taxon>Bacteria</taxon>
        <taxon>Bacillati</taxon>
        <taxon>Bacillota</taxon>
        <taxon>Clostridia</taxon>
        <taxon>Eubacteriales</taxon>
        <taxon>Eubacteriaceae</taxon>
        <taxon>Eubacterium</taxon>
    </lineage>
</organism>
<dbReference type="InterPro" id="IPR036637">
    <property type="entry name" value="Phosphohistidine_dom_sf"/>
</dbReference>
<dbReference type="SUPFAM" id="SSF56059">
    <property type="entry name" value="Glutathione synthetase ATP-binding domain-like"/>
    <property type="match status" value="1"/>
</dbReference>
<dbReference type="PANTHER" id="PTHR43615">
    <property type="entry name" value="PHOSPHOENOLPYRUVATE SYNTHASE-RELATED"/>
    <property type="match status" value="1"/>
</dbReference>
<keyword evidence="3" id="KW-1185">Reference proteome</keyword>
<dbReference type="Gene3D" id="3.30.1490.20">
    <property type="entry name" value="ATP-grasp fold, A domain"/>
    <property type="match status" value="1"/>
</dbReference>
<dbReference type="InterPro" id="IPR051549">
    <property type="entry name" value="PEP_Utilizing_Enz"/>
</dbReference>
<dbReference type="EMBL" id="JAODBU010000001">
    <property type="protein sequence ID" value="MCT7397484.1"/>
    <property type="molecule type" value="Genomic_DNA"/>
</dbReference>
<dbReference type="Pfam" id="PF07722">
    <property type="entry name" value="Peptidase_C26"/>
    <property type="match status" value="1"/>
</dbReference>
<dbReference type="InterPro" id="IPR013815">
    <property type="entry name" value="ATP_grasp_subdomain_1"/>
</dbReference>
<dbReference type="PANTHER" id="PTHR43615:SF1">
    <property type="entry name" value="PPDK_N DOMAIN-CONTAINING PROTEIN"/>
    <property type="match status" value="1"/>
</dbReference>
<dbReference type="InterPro" id="IPR011697">
    <property type="entry name" value="Peptidase_C26"/>
</dbReference>
<sequence length="1023" mass="117351">MERDYIGNLGDRDNKQTIKFISTKANTLKALNEVIKLGYIEEMLIITAKEYHRDKKKTADKIIEKFKGEKIVVRSSSTNEDCFVKSNAGHYTSILDVDSTNETAIINAIDTVLKSYTLDIDNIEDEQVLIQHQAVDVLYSGVLFTYDIQGQRPYYLINYDDSGSTDSVTSGKGGKTLWIARNTELSELNTAWKNLLESVQEIEDLLKIPLDIEFAVNKKNEVIIFQVRPLVANTKNKNAINAINDFYSKLNDVKKDYDRIECSLDGQPMILSDMAFWNPSEIIGTSPRNLDYSLYREIITSRAWNQGLVPMGYKKLEKELMYKIGVKPYISIQYSFYSLIPAEISEKLALKLVDFYVNKLKQDTTAHDKIEFEIVYTSYDFNTENRTKELLENGFTRAERNTIVEALHKLTLNTIEKHGLISMKDNADINHLENERKRIASLDSETNNIHRILEDITELLDAIKSLGTPQFTRQARMAFMAKSFCSSLVEAGWFTNDEIDEFMKSINTVSSKFDYDFHKFSLGLMSRNEFNKIYGHLRSGTYDIRTDSYNQMVFRPVTEKNKNYKDKNVSKGLDENRLKEALTSIGFDIHPKEFNNFLVSAIEGREFFKFEFTKSLSLVIDLIQNLGKLLEIDRKSLSYITVEDLKHCKKLKVAEIKKYLTDTIVNNRKEYYDKLNIILPDVILSKLGVSFIPVNEARPNFITSQKVEGEVVNLERETDEDLMDKIVMIPKADPGYEWIFTKGIKGFITKYGGMASHMAIRCAEFEIPAAIGCGEKIYNYAASMNYMELDCANGSIKEGMQCEDLRALITQREGVNQYGDSTDVLESAYIRFYELLGFIPQPASNHVKNVGKLFERQCDLLIVVGGGALPCKFYDRPHNEELQPHRDAMEEKLIRHCIEQEIPIIATCRGMQYMNALFGGKLLYHPDLPVERPRGVDHEVYLVEEDRTIIVNNYHKDVVPIDGLAPCFKPLAIDKENQTIEAFGSDEMKILALQWHPERKFETSNALGETRKLVVNFIQKHIK</sequence>
<dbReference type="InterPro" id="IPR029062">
    <property type="entry name" value="Class_I_gatase-like"/>
</dbReference>
<evidence type="ECO:0000313" key="3">
    <source>
        <dbReference type="Proteomes" id="UP001431199"/>
    </source>
</evidence>
<dbReference type="PROSITE" id="PS51273">
    <property type="entry name" value="GATASE_TYPE_1"/>
    <property type="match status" value="1"/>
</dbReference>
<name>A0ABT2LW22_9FIRM</name>
<comment type="caution">
    <text evidence="2">The sequence shown here is derived from an EMBL/GenBank/DDBJ whole genome shotgun (WGS) entry which is preliminary data.</text>
</comment>
<dbReference type="SUPFAM" id="SSF52009">
    <property type="entry name" value="Phosphohistidine domain"/>
    <property type="match status" value="1"/>
</dbReference>
<dbReference type="InterPro" id="IPR008279">
    <property type="entry name" value="PEP-util_enz_mobile_dom"/>
</dbReference>
<dbReference type="RefSeq" id="WP_260978021.1">
    <property type="nucleotide sequence ID" value="NZ_JAODBU010000001.1"/>
</dbReference>
<dbReference type="GO" id="GO:0016787">
    <property type="term" value="F:hydrolase activity"/>
    <property type="evidence" value="ECO:0007669"/>
    <property type="project" value="UniProtKB-KW"/>
</dbReference>
<protein>
    <submittedName>
        <fullName evidence="2">Gamma-glutamyl-gamma-aminobutyrate hydrolase family protein</fullName>
    </submittedName>
</protein>
<dbReference type="SUPFAM" id="SSF52317">
    <property type="entry name" value="Class I glutamine amidotransferase-like"/>
    <property type="match status" value="1"/>
</dbReference>
<reference evidence="2" key="1">
    <citation type="submission" date="2022-09" db="EMBL/GenBank/DDBJ databases">
        <title>Eubacterium sp. LFL-14 isolated from human feces.</title>
        <authorList>
            <person name="Liu F."/>
        </authorList>
    </citation>
    <scope>NUCLEOTIDE SEQUENCE</scope>
    <source>
        <strain evidence="2">LFL-14</strain>
    </source>
</reference>
<dbReference type="Pfam" id="PF00391">
    <property type="entry name" value="PEP-utilizers"/>
    <property type="match status" value="1"/>
</dbReference>
<proteinExistence type="predicted"/>